<protein>
    <recommendedName>
        <fullName evidence="2">DUF5723 domain-containing protein</fullName>
    </recommendedName>
</protein>
<dbReference type="Gene3D" id="2.40.160.60">
    <property type="entry name" value="Outer membrane protein transport protein (OMPP1/FadL/TodX)"/>
    <property type="match status" value="1"/>
</dbReference>
<dbReference type="InterPro" id="IPR043781">
    <property type="entry name" value="DUF5723"/>
</dbReference>
<evidence type="ECO:0000313" key="3">
    <source>
        <dbReference type="EMBL" id="CUV09119.1"/>
    </source>
</evidence>
<proteinExistence type="predicted"/>
<dbReference type="Pfam" id="PF18990">
    <property type="entry name" value="DUF5723"/>
    <property type="match status" value="1"/>
</dbReference>
<reference evidence="3" key="1">
    <citation type="submission" date="2015-10" db="EMBL/GenBank/DDBJ databases">
        <authorList>
            <person name="Gilbert D.G."/>
        </authorList>
    </citation>
    <scope>NUCLEOTIDE SEQUENCE</scope>
</reference>
<sequence length="524" mass="58004">MKRLVFYIFIYFLFQNTILGQIKRDPRSVAMANAYTTIADGFFAVGYNPAMLAYQQDKPFMLQLFGFDMGLSGNFLSLENLNSLSGDTLWSEGENPRNPNDNSKDRLFRQFKDAGGLAFAQDIHLPLPIINYSSGNMAFTSNLVWMSNLVLPIGILELLFYGNGQRPEMNMTFNVEVFGVNELGFTFAVPYDRFAIGATVKYLQGLFYFGVDPDSSKASLVTGDYHLYGSGKYLFRFGVGGSGIGLDLGFVTKEYNGFRAGVSLINALGVIEWNKQGMMKDFIDGDDDKMGNEDDLFNPLSFLGFPAINESQAISYEYTIDSVNAAGLSSPDIFTSEPFKVVDNLDPDGNPIEFKTNYPAIFRAGISYSNEHFIISSDLWTGFTNRFFAHAGWRWSAGFEFLKFENVPLRLGFAFGGPTFKELGLGFGYHTGPLIFDFGFAFKNGVWIHSMQGLNLSLQLTMTSFKGRDSKPAAPSDGPAPLPEDAATGEETEEETESNGESSEEPTQDAETDSDDSLSGEEKQ</sequence>
<dbReference type="EMBL" id="FAXC01000184">
    <property type="protein sequence ID" value="CUV09119.1"/>
    <property type="molecule type" value="Genomic_DNA"/>
</dbReference>
<evidence type="ECO:0000256" key="1">
    <source>
        <dbReference type="SAM" id="MobiDB-lite"/>
    </source>
</evidence>
<feature type="domain" description="DUF5723" evidence="2">
    <location>
        <begin position="64"/>
        <end position="222"/>
    </location>
</feature>
<name>A0A160VGI2_9ZZZZ</name>
<gene>
    <name evidence="3" type="ORF">MGWOODY_Mmi1010</name>
</gene>
<feature type="compositionally biased region" description="Acidic residues" evidence="1">
    <location>
        <begin position="487"/>
        <end position="524"/>
    </location>
</feature>
<feature type="region of interest" description="Disordered" evidence="1">
    <location>
        <begin position="467"/>
        <end position="524"/>
    </location>
</feature>
<evidence type="ECO:0000259" key="2">
    <source>
        <dbReference type="Pfam" id="PF18990"/>
    </source>
</evidence>
<organism evidence="3">
    <name type="scientific">hydrothermal vent metagenome</name>
    <dbReference type="NCBI Taxonomy" id="652676"/>
    <lineage>
        <taxon>unclassified sequences</taxon>
        <taxon>metagenomes</taxon>
        <taxon>ecological metagenomes</taxon>
    </lineage>
</organism>
<dbReference type="AlphaFoldDB" id="A0A160VGI2"/>
<accession>A0A160VGI2</accession>